<organism evidence="6 7">
    <name type="scientific">Brachybacterium fresconis</name>
    <dbReference type="NCBI Taxonomy" id="173363"/>
    <lineage>
        <taxon>Bacteria</taxon>
        <taxon>Bacillati</taxon>
        <taxon>Actinomycetota</taxon>
        <taxon>Actinomycetes</taxon>
        <taxon>Micrococcales</taxon>
        <taxon>Dermabacteraceae</taxon>
        <taxon>Brachybacterium</taxon>
    </lineage>
</organism>
<dbReference type="CDD" id="cd03468">
    <property type="entry name" value="PolY_like"/>
    <property type="match status" value="1"/>
</dbReference>
<protein>
    <submittedName>
        <fullName evidence="6">Protein ImuB</fullName>
    </submittedName>
</protein>
<dbReference type="InterPro" id="IPR050356">
    <property type="entry name" value="SulA_CellDiv_inhibitor"/>
</dbReference>
<gene>
    <name evidence="6" type="ORF">JOF44_000349</name>
</gene>
<comment type="function">
    <text evidence="3">Poorly processive, error-prone DNA polymerase involved in untargeted mutagenesis. Copies undamaged DNA at stalled replication forks, which arise in vivo from mismatched or misaligned primer ends. These misaligned primers can be extended by PolIV. Exhibits no 3'-5' exonuclease (proofreading) activity. May be involved in translesional synthesis, in conjunction with the beta clamp from PolIII.</text>
</comment>
<evidence type="ECO:0000259" key="5">
    <source>
        <dbReference type="Pfam" id="PF00817"/>
    </source>
</evidence>
<feature type="region of interest" description="Disordered" evidence="4">
    <location>
        <begin position="1"/>
        <end position="30"/>
    </location>
</feature>
<reference evidence="6 7" key="1">
    <citation type="submission" date="2021-03" db="EMBL/GenBank/DDBJ databases">
        <title>Sequencing the genomes of 1000 actinobacteria strains.</title>
        <authorList>
            <person name="Klenk H.-P."/>
        </authorList>
    </citation>
    <scope>NUCLEOTIDE SEQUENCE [LARGE SCALE GENOMIC DNA]</scope>
    <source>
        <strain evidence="6 7">DSM 14564</strain>
    </source>
</reference>
<accession>A0ABS4YF78</accession>
<dbReference type="Proteomes" id="UP000698222">
    <property type="component" value="Unassembled WGS sequence"/>
</dbReference>
<dbReference type="EMBL" id="JAGIOC010000001">
    <property type="protein sequence ID" value="MBP2407446.1"/>
    <property type="molecule type" value="Genomic_DNA"/>
</dbReference>
<keyword evidence="2" id="KW-0227">DNA damage</keyword>
<feature type="compositionally biased region" description="Pro residues" evidence="4">
    <location>
        <begin position="72"/>
        <end position="81"/>
    </location>
</feature>
<dbReference type="SUPFAM" id="SSF56672">
    <property type="entry name" value="DNA/RNA polymerases"/>
    <property type="match status" value="1"/>
</dbReference>
<comment type="caution">
    <text evidence="6">The sequence shown here is derived from an EMBL/GenBank/DDBJ whole genome shotgun (WGS) entry which is preliminary data.</text>
</comment>
<feature type="domain" description="UmuC" evidence="5">
    <location>
        <begin position="89"/>
        <end position="211"/>
    </location>
</feature>
<dbReference type="InterPro" id="IPR043128">
    <property type="entry name" value="Rev_trsase/Diguanyl_cyclase"/>
</dbReference>
<feature type="region of interest" description="Disordered" evidence="4">
    <location>
        <begin position="42"/>
        <end position="87"/>
    </location>
</feature>
<comment type="similarity">
    <text evidence="1">Belongs to the DNA polymerase type-Y family.</text>
</comment>
<sequence length="611" mass="64402">MNTASRTKPPTDACTTTDARTATTPAATRTVAVTVPDWPLVAALDRHQRRTADEPPDSATPRSEIPGGAPSADPPADPPADPVVDPARDPVLLLDQHRVTHASAAAQGTGALPGMTRRAARAACPEALVLEADREHESALFELVAAAVDTIAAGVDVLRPGVLLMSARGPARHQGGEEVLAERVLDAVAELTGWDCAVGIADGPFAALLASPPGRIVREGRSADYLAPHPIATLRSAPVGPGWGHRGQPSATRPERRLDLTETVDLLQRLGITTLGELAALPSAAVADRFGPDVATLHLLARGEEPAPPATHHPTQPILAETTLETPLVRTDQAAFIARPLAEELHAMLLDRGLVCTRLRIVARTEGGEEMERTWRHDGALSVADVVDRIRWQCDGWITRSRLAGPATGAITRIGLHPLQLAPAGEGAPALWGSAGEAAVRASRAFARAQGLAGEDAVQVPALVGGRLLADEVQLVPWRGEKPTRRDGPWPGSLPRPVPATVFRELPPVVLEDAAGRPVVVTARGLLSASPARLLVTAPGAPVLQRLGLRAGSAHPVLAHGAPAVIDERWWTPHGARSARLQLVVRSAREEETAVLALSRRGSWMLEGLYD</sequence>
<feature type="compositionally biased region" description="Basic and acidic residues" evidence="4">
    <location>
        <begin position="44"/>
        <end position="53"/>
    </location>
</feature>
<proteinExistence type="inferred from homology"/>
<keyword evidence="7" id="KW-1185">Reference proteome</keyword>
<dbReference type="Gene3D" id="3.40.1170.60">
    <property type="match status" value="1"/>
</dbReference>
<evidence type="ECO:0000256" key="3">
    <source>
        <dbReference type="ARBA" id="ARBA00025589"/>
    </source>
</evidence>
<evidence type="ECO:0000256" key="1">
    <source>
        <dbReference type="ARBA" id="ARBA00010945"/>
    </source>
</evidence>
<evidence type="ECO:0000313" key="7">
    <source>
        <dbReference type="Proteomes" id="UP000698222"/>
    </source>
</evidence>
<dbReference type="PANTHER" id="PTHR35369:SF2">
    <property type="entry name" value="BLR3025 PROTEIN"/>
    <property type="match status" value="1"/>
</dbReference>
<dbReference type="Gene3D" id="3.30.70.270">
    <property type="match status" value="1"/>
</dbReference>
<evidence type="ECO:0000256" key="2">
    <source>
        <dbReference type="ARBA" id="ARBA00022763"/>
    </source>
</evidence>
<dbReference type="InterPro" id="IPR043502">
    <property type="entry name" value="DNA/RNA_pol_sf"/>
</dbReference>
<dbReference type="InterPro" id="IPR001126">
    <property type="entry name" value="UmuC"/>
</dbReference>
<dbReference type="Gene3D" id="1.10.150.20">
    <property type="entry name" value="5' to 3' exonuclease, C-terminal subdomain"/>
    <property type="match status" value="1"/>
</dbReference>
<evidence type="ECO:0000313" key="6">
    <source>
        <dbReference type="EMBL" id="MBP2407446.1"/>
    </source>
</evidence>
<dbReference type="Pfam" id="PF00817">
    <property type="entry name" value="IMS"/>
    <property type="match status" value="1"/>
</dbReference>
<dbReference type="PANTHER" id="PTHR35369">
    <property type="entry name" value="BLR3025 PROTEIN-RELATED"/>
    <property type="match status" value="1"/>
</dbReference>
<dbReference type="RefSeq" id="WP_281067074.1">
    <property type="nucleotide sequence ID" value="NZ_BAAAJV010000011.1"/>
</dbReference>
<name>A0ABS4YF78_9MICO</name>
<evidence type="ECO:0000256" key="4">
    <source>
        <dbReference type="SAM" id="MobiDB-lite"/>
    </source>
</evidence>